<evidence type="ECO:0000256" key="5">
    <source>
        <dbReference type="ARBA" id="ARBA00022833"/>
    </source>
</evidence>
<dbReference type="SUPFAM" id="SSF56281">
    <property type="entry name" value="Metallo-hydrolase/oxidoreductase"/>
    <property type="match status" value="1"/>
</dbReference>
<dbReference type="InterPro" id="IPR036866">
    <property type="entry name" value="RibonucZ/Hydroxyglut_hydro"/>
</dbReference>
<dbReference type="Gene3D" id="3.60.15.10">
    <property type="entry name" value="Ribonuclease Z/Hydroxyacylglutathione hydrolase-like"/>
    <property type="match status" value="1"/>
</dbReference>
<dbReference type="PANTHER" id="PTHR42978:SF2">
    <property type="entry name" value="102 KBASES UNSTABLE REGION: FROM 1 TO 119443"/>
    <property type="match status" value="1"/>
</dbReference>
<evidence type="ECO:0000313" key="6">
    <source>
        <dbReference type="EMBL" id="GJJ12790.1"/>
    </source>
</evidence>
<organism evidence="6 7">
    <name type="scientific">Clathrus columnatus</name>
    <dbReference type="NCBI Taxonomy" id="1419009"/>
    <lineage>
        <taxon>Eukaryota</taxon>
        <taxon>Fungi</taxon>
        <taxon>Dikarya</taxon>
        <taxon>Basidiomycota</taxon>
        <taxon>Agaricomycotina</taxon>
        <taxon>Agaricomycetes</taxon>
        <taxon>Phallomycetidae</taxon>
        <taxon>Phallales</taxon>
        <taxon>Clathraceae</taxon>
        <taxon>Clathrus</taxon>
    </lineage>
</organism>
<evidence type="ECO:0000256" key="4">
    <source>
        <dbReference type="ARBA" id="ARBA00022801"/>
    </source>
</evidence>
<dbReference type="Proteomes" id="UP001050691">
    <property type="component" value="Unassembled WGS sequence"/>
</dbReference>
<keyword evidence="5" id="KW-0862">Zinc</keyword>
<keyword evidence="7" id="KW-1185">Reference proteome</keyword>
<dbReference type="GO" id="GO:0046872">
    <property type="term" value="F:metal ion binding"/>
    <property type="evidence" value="ECO:0007669"/>
    <property type="project" value="UniProtKB-KW"/>
</dbReference>
<dbReference type="CDD" id="cd07730">
    <property type="entry name" value="metallo-hydrolase-like_MBL-fold"/>
    <property type="match status" value="1"/>
</dbReference>
<comment type="cofactor">
    <cofactor evidence="1">
        <name>Zn(2+)</name>
        <dbReference type="ChEBI" id="CHEBI:29105"/>
    </cofactor>
</comment>
<accession>A0AAV5ALJ5</accession>
<evidence type="ECO:0000313" key="7">
    <source>
        <dbReference type="Proteomes" id="UP001050691"/>
    </source>
</evidence>
<comment type="caution">
    <text evidence="6">The sequence shown here is derived from an EMBL/GenBank/DDBJ whole genome shotgun (WGS) entry which is preliminary data.</text>
</comment>
<evidence type="ECO:0008006" key="8">
    <source>
        <dbReference type="Google" id="ProtNLM"/>
    </source>
</evidence>
<dbReference type="GO" id="GO:0016787">
    <property type="term" value="F:hydrolase activity"/>
    <property type="evidence" value="ECO:0007669"/>
    <property type="project" value="UniProtKB-KW"/>
</dbReference>
<name>A0AAV5ALJ5_9AGAM</name>
<dbReference type="PANTHER" id="PTHR42978">
    <property type="entry name" value="QUORUM-QUENCHING LACTONASE YTNP-RELATED-RELATED"/>
    <property type="match status" value="1"/>
</dbReference>
<keyword evidence="3" id="KW-0479">Metal-binding</keyword>
<dbReference type="InterPro" id="IPR051013">
    <property type="entry name" value="MBL_superfamily_lactonases"/>
</dbReference>
<protein>
    <recommendedName>
        <fullName evidence="8">Metallo-beta-lactamase domain-containing protein</fullName>
    </recommendedName>
</protein>
<comment type="similarity">
    <text evidence="2">Belongs to the metallo-beta-lactamase superfamily.</text>
</comment>
<gene>
    <name evidence="6" type="ORF">Clacol_007035</name>
</gene>
<proteinExistence type="inferred from homology"/>
<dbReference type="AlphaFoldDB" id="A0AAV5ALJ5"/>
<reference evidence="6" key="1">
    <citation type="submission" date="2021-10" db="EMBL/GenBank/DDBJ databases">
        <title>De novo Genome Assembly of Clathrus columnatus (Basidiomycota, Fungi) Using Illumina and Nanopore Sequence Data.</title>
        <authorList>
            <person name="Ogiso-Tanaka E."/>
            <person name="Itagaki H."/>
            <person name="Hosoya T."/>
            <person name="Hosaka K."/>
        </authorList>
    </citation>
    <scope>NUCLEOTIDE SEQUENCE</scope>
    <source>
        <strain evidence="6">MO-923</strain>
    </source>
</reference>
<evidence type="ECO:0000256" key="1">
    <source>
        <dbReference type="ARBA" id="ARBA00001947"/>
    </source>
</evidence>
<evidence type="ECO:0000256" key="3">
    <source>
        <dbReference type="ARBA" id="ARBA00022723"/>
    </source>
</evidence>
<keyword evidence="4" id="KW-0378">Hydrolase</keyword>
<sequence length="327" mass="36187">MSTSITITLPSPSNDQSYMTVSALEGGHLDLPVSHFLEGVPNDERNAVPVLAFFMIHSKTGTKIVFDSGIKKDIENLAPAARQYINDHLSVRVDQDVSESLLIGGVNPSDISHVIFSHLHWDQLRFFLPFPSTCFVDTQLLYSVGDASWFPNATFIIGGGSRKLLQDPYPQNPDSAFPSDCVPKDPGRTRFLDDPDFSETIGGFPRACDLFNDGSLYVIDAHGHLDGHINVLARTSPTGGWILLGGDTCHDHRLFEDGAKISCERNEKGEVTMYAHSDFYAAEIHLERVRRLRKMEGVDVLVAHDSVWYNIHKGGESFLPGHISPRA</sequence>
<evidence type="ECO:0000256" key="2">
    <source>
        <dbReference type="ARBA" id="ARBA00007749"/>
    </source>
</evidence>
<dbReference type="EMBL" id="BPWL01000008">
    <property type="protein sequence ID" value="GJJ12790.1"/>
    <property type="molecule type" value="Genomic_DNA"/>
</dbReference>